<gene>
    <name evidence="2" type="ORF">ABV298_23870</name>
</gene>
<reference evidence="2" key="1">
    <citation type="submission" date="2024-06" db="EMBL/GenBank/DDBJ databases">
        <title>Sequencing and assembly of the genome of Dyadobacter sp. strain 676, a symbiont of Cyamopsis tetragonoloba.</title>
        <authorList>
            <person name="Guro P."/>
            <person name="Sazanova A."/>
            <person name="Kuznetsova I."/>
            <person name="Belimov A."/>
            <person name="Safronova V."/>
        </authorList>
    </citation>
    <scope>NUCLEOTIDE SEQUENCE</scope>
    <source>
        <strain evidence="2">676</strain>
    </source>
</reference>
<dbReference type="RefSeq" id="WP_353718663.1">
    <property type="nucleotide sequence ID" value="NZ_CP159289.1"/>
</dbReference>
<feature type="domain" description="Cyclic nucleotide-binding" evidence="1">
    <location>
        <begin position="20"/>
        <end position="123"/>
    </location>
</feature>
<evidence type="ECO:0000259" key="1">
    <source>
        <dbReference type="PROSITE" id="PS50042"/>
    </source>
</evidence>
<accession>A0AAU8FHB5</accession>
<dbReference type="InterPro" id="IPR018490">
    <property type="entry name" value="cNMP-bd_dom_sf"/>
</dbReference>
<dbReference type="CDD" id="cd00038">
    <property type="entry name" value="CAP_ED"/>
    <property type="match status" value="1"/>
</dbReference>
<name>A0AAU8FHB5_9BACT</name>
<protein>
    <submittedName>
        <fullName evidence="2">Crp/Fnr family transcriptional regulator</fullName>
    </submittedName>
</protein>
<dbReference type="Pfam" id="PF00027">
    <property type="entry name" value="cNMP_binding"/>
    <property type="match status" value="1"/>
</dbReference>
<dbReference type="InterPro" id="IPR000595">
    <property type="entry name" value="cNMP-bd_dom"/>
</dbReference>
<organism evidence="2">
    <name type="scientific">Dyadobacter sp. 676</name>
    <dbReference type="NCBI Taxonomy" id="3088362"/>
    <lineage>
        <taxon>Bacteria</taxon>
        <taxon>Pseudomonadati</taxon>
        <taxon>Bacteroidota</taxon>
        <taxon>Cytophagia</taxon>
        <taxon>Cytophagales</taxon>
        <taxon>Spirosomataceae</taxon>
        <taxon>Dyadobacter</taxon>
    </lineage>
</organism>
<dbReference type="PROSITE" id="PS50042">
    <property type="entry name" value="CNMP_BINDING_3"/>
    <property type="match status" value="1"/>
</dbReference>
<dbReference type="AlphaFoldDB" id="A0AAU8FHB5"/>
<sequence length="201" mass="23079">MAALLTLIARMNPFISYLNTFVTLPIEAQQAIESITIHRELPRGSLLLANGDVCKEFHFLASGLVRVFYYKSGKDVTAWFAAEKAIASAIDSLFSGNPSMYNIELLEDSDIYSLQYHKLELVLRQHPVVERLGRLLVTHNYLLLDERMKLFAFCTAEERYERLLQQLPDVFQRVKLGHVASYLGISQEHLSRIRSAYRKNN</sequence>
<evidence type="ECO:0000313" key="2">
    <source>
        <dbReference type="EMBL" id="XCH23337.1"/>
    </source>
</evidence>
<dbReference type="Gene3D" id="2.60.120.10">
    <property type="entry name" value="Jelly Rolls"/>
    <property type="match status" value="1"/>
</dbReference>
<dbReference type="SUPFAM" id="SSF51206">
    <property type="entry name" value="cAMP-binding domain-like"/>
    <property type="match status" value="1"/>
</dbReference>
<proteinExistence type="predicted"/>
<dbReference type="InterPro" id="IPR014710">
    <property type="entry name" value="RmlC-like_jellyroll"/>
</dbReference>
<dbReference type="EMBL" id="CP159289">
    <property type="protein sequence ID" value="XCH23337.1"/>
    <property type="molecule type" value="Genomic_DNA"/>
</dbReference>